<accession>A0A1G4RQF6</accession>
<dbReference type="RefSeq" id="WP_162841779.1">
    <property type="nucleotide sequence ID" value="NZ_FMTP01000002.1"/>
</dbReference>
<keyword evidence="3" id="KW-1185">Reference proteome</keyword>
<proteinExistence type="predicted"/>
<dbReference type="AlphaFoldDB" id="A0A1G4RQF6"/>
<dbReference type="EMBL" id="FMTP01000002">
    <property type="protein sequence ID" value="SCW59068.1"/>
    <property type="molecule type" value="Genomic_DNA"/>
</dbReference>
<dbReference type="Proteomes" id="UP000198889">
    <property type="component" value="Unassembled WGS sequence"/>
</dbReference>
<feature type="region of interest" description="Disordered" evidence="1">
    <location>
        <begin position="1"/>
        <end position="55"/>
    </location>
</feature>
<evidence type="ECO:0000313" key="2">
    <source>
        <dbReference type="EMBL" id="SCW59068.1"/>
    </source>
</evidence>
<organism evidence="2 3">
    <name type="scientific">Ancylobacter rudongensis</name>
    <dbReference type="NCBI Taxonomy" id="177413"/>
    <lineage>
        <taxon>Bacteria</taxon>
        <taxon>Pseudomonadati</taxon>
        <taxon>Pseudomonadota</taxon>
        <taxon>Alphaproteobacteria</taxon>
        <taxon>Hyphomicrobiales</taxon>
        <taxon>Xanthobacteraceae</taxon>
        <taxon>Ancylobacter</taxon>
    </lineage>
</organism>
<reference evidence="3" key="1">
    <citation type="submission" date="2016-10" db="EMBL/GenBank/DDBJ databases">
        <authorList>
            <person name="Varghese N."/>
            <person name="Submissions S."/>
        </authorList>
    </citation>
    <scope>NUCLEOTIDE SEQUENCE [LARGE SCALE GENOMIC DNA]</scope>
    <source>
        <strain evidence="3">CGMCC 1.1761</strain>
    </source>
</reference>
<gene>
    <name evidence="2" type="ORF">SAMN05660859_1842</name>
</gene>
<feature type="compositionally biased region" description="Low complexity" evidence="1">
    <location>
        <begin position="1"/>
        <end position="12"/>
    </location>
</feature>
<sequence>MEIDIATAQAHATAKEATGRRAWHPPVIEDADISALTNGGGTSGVEGTSFLKPGS</sequence>
<evidence type="ECO:0000313" key="3">
    <source>
        <dbReference type="Proteomes" id="UP000198889"/>
    </source>
</evidence>
<protein>
    <submittedName>
        <fullName evidence="2">Uncharacterized protein</fullName>
    </submittedName>
</protein>
<evidence type="ECO:0000256" key="1">
    <source>
        <dbReference type="SAM" id="MobiDB-lite"/>
    </source>
</evidence>
<name>A0A1G4RQF6_9HYPH</name>